<dbReference type="InterPro" id="IPR039911">
    <property type="entry name" value="JIP3/JIP4"/>
</dbReference>
<dbReference type="Pfam" id="PF16471">
    <property type="entry name" value="JIP_LZII"/>
    <property type="match status" value="1"/>
</dbReference>
<reference evidence="3" key="1">
    <citation type="submission" date="2022-11" db="EMBL/GenBank/DDBJ databases">
        <title>Centuries of genome instability and evolution in soft-shell clam transmissible cancer (bioRxiv).</title>
        <authorList>
            <person name="Hart S.F.M."/>
            <person name="Yonemitsu M.A."/>
            <person name="Giersch R.M."/>
            <person name="Beal B.F."/>
            <person name="Arriagada G."/>
            <person name="Davis B.W."/>
            <person name="Ostrander E.A."/>
            <person name="Goff S.P."/>
            <person name="Metzger M.J."/>
        </authorList>
    </citation>
    <scope>NUCLEOTIDE SEQUENCE</scope>
    <source>
        <strain evidence="3">MELC-2E11</strain>
        <tissue evidence="3">Siphon/mantle</tissue>
    </source>
</reference>
<proteinExistence type="predicted"/>
<dbReference type="PANTHER" id="PTHR13886:SF4">
    <property type="entry name" value="JNK-INTERACTING PROTEIN 3"/>
    <property type="match status" value="1"/>
</dbReference>
<evidence type="ECO:0000313" key="4">
    <source>
        <dbReference type="Proteomes" id="UP001164746"/>
    </source>
</evidence>
<evidence type="ECO:0000313" key="3">
    <source>
        <dbReference type="EMBL" id="WAQ98436.1"/>
    </source>
</evidence>
<dbReference type="InterPro" id="IPR034744">
    <property type="entry name" value="RH2"/>
</dbReference>
<keyword evidence="4" id="KW-1185">Reference proteome</keyword>
<dbReference type="PROSITE" id="PS51777">
    <property type="entry name" value="RH2"/>
    <property type="match status" value="1"/>
</dbReference>
<feature type="region of interest" description="Disordered" evidence="1">
    <location>
        <begin position="42"/>
        <end position="69"/>
    </location>
</feature>
<feature type="compositionally biased region" description="Basic and acidic residues" evidence="1">
    <location>
        <begin position="138"/>
        <end position="147"/>
    </location>
</feature>
<dbReference type="Proteomes" id="UP001164746">
    <property type="component" value="Chromosome 3"/>
</dbReference>
<gene>
    <name evidence="3" type="ORF">MAR_022809</name>
</gene>
<dbReference type="Gene3D" id="1.20.5.1000">
    <property type="entry name" value="arf6 gtpase in complex with a specific effector, jip4"/>
    <property type="match status" value="1"/>
</dbReference>
<name>A0ABY7DPB1_MYAAR</name>
<accession>A0ABY7DPB1</accession>
<sequence length="223" mass="25939">MEESMESSVSNHRHKRNDASIFEELADQDADLIGDVDYGADITGRAVNPADYASSDSDEEREDRNSTGMSRELENLILENTELLATKNALNIVKDDLIAKVDELSSEHEIFREEINSLRAVKDKLQGRIKELEDDLKKAKEEMEKKTQQQQEAENEDDVPMAQRKRFTRVEMARVLMERNQYKERLMELQEAVRWTEMIRATREHPEIAQSKKKSSIWNFFSS</sequence>
<evidence type="ECO:0000259" key="2">
    <source>
        <dbReference type="PROSITE" id="PS51777"/>
    </source>
</evidence>
<evidence type="ECO:0000256" key="1">
    <source>
        <dbReference type="SAM" id="MobiDB-lite"/>
    </source>
</evidence>
<dbReference type="PANTHER" id="PTHR13886">
    <property type="entry name" value="JNK/SAPK-ASSOCIATED PROTEIN"/>
    <property type="match status" value="1"/>
</dbReference>
<dbReference type="InterPro" id="IPR032486">
    <property type="entry name" value="JIP_LZII"/>
</dbReference>
<feature type="region of interest" description="Disordered" evidence="1">
    <location>
        <begin position="138"/>
        <end position="164"/>
    </location>
</feature>
<dbReference type="EMBL" id="CP111014">
    <property type="protein sequence ID" value="WAQ98436.1"/>
    <property type="molecule type" value="Genomic_DNA"/>
</dbReference>
<organism evidence="3 4">
    <name type="scientific">Mya arenaria</name>
    <name type="common">Soft-shell clam</name>
    <dbReference type="NCBI Taxonomy" id="6604"/>
    <lineage>
        <taxon>Eukaryota</taxon>
        <taxon>Metazoa</taxon>
        <taxon>Spiralia</taxon>
        <taxon>Lophotrochozoa</taxon>
        <taxon>Mollusca</taxon>
        <taxon>Bivalvia</taxon>
        <taxon>Autobranchia</taxon>
        <taxon>Heteroconchia</taxon>
        <taxon>Euheterodonta</taxon>
        <taxon>Imparidentia</taxon>
        <taxon>Neoheterodontei</taxon>
        <taxon>Myida</taxon>
        <taxon>Myoidea</taxon>
        <taxon>Myidae</taxon>
        <taxon>Mya</taxon>
    </lineage>
</organism>
<feature type="domain" description="RH2" evidence="2">
    <location>
        <begin position="164"/>
        <end position="223"/>
    </location>
</feature>
<protein>
    <submittedName>
        <fullName evidence="3">JIP3-like protein</fullName>
    </submittedName>
</protein>